<dbReference type="PANTHER" id="PTHR11915">
    <property type="entry name" value="SPECTRIN/FILAMIN RELATED CYTOSKELETAL PROTEIN"/>
    <property type="match status" value="1"/>
</dbReference>
<proteinExistence type="predicted"/>
<dbReference type="Gene3D" id="1.10.418.10">
    <property type="entry name" value="Calponin-like domain"/>
    <property type="match status" value="1"/>
</dbReference>
<dbReference type="Proteomes" id="UP000268535">
    <property type="component" value="Unassembled WGS sequence"/>
</dbReference>
<reference evidence="3" key="1">
    <citation type="journal article" date="2018" name="Nat. Microbiol.">
        <title>Leveraging single-cell genomics to expand the fungal tree of life.</title>
        <authorList>
            <person name="Ahrendt S.R."/>
            <person name="Quandt C.A."/>
            <person name="Ciobanu D."/>
            <person name="Clum A."/>
            <person name="Salamov A."/>
            <person name="Andreopoulos B."/>
            <person name="Cheng J.F."/>
            <person name="Woyke T."/>
            <person name="Pelin A."/>
            <person name="Henrissat B."/>
            <person name="Reynolds N.K."/>
            <person name="Benny G.L."/>
            <person name="Smith M.E."/>
            <person name="James T.Y."/>
            <person name="Grigoriev I.V."/>
        </authorList>
    </citation>
    <scope>NUCLEOTIDE SEQUENCE [LARGE SCALE GENOMIC DNA]</scope>
    <source>
        <strain evidence="3">ATCC 52028</strain>
    </source>
</reference>
<dbReference type="SUPFAM" id="SSF46966">
    <property type="entry name" value="Spectrin repeat"/>
    <property type="match status" value="1"/>
</dbReference>
<dbReference type="Gene3D" id="1.20.58.60">
    <property type="match status" value="1"/>
</dbReference>
<gene>
    <name evidence="2" type="ORF">CAUPRSCDRAFT_12956</name>
</gene>
<evidence type="ECO:0000313" key="2">
    <source>
        <dbReference type="EMBL" id="RKO95339.1"/>
    </source>
</evidence>
<accession>A0A4P9WQA6</accession>
<dbReference type="InterPro" id="IPR036872">
    <property type="entry name" value="CH_dom_sf"/>
</dbReference>
<organism evidence="2 3">
    <name type="scientific">Caulochytrium protostelioides</name>
    <dbReference type="NCBI Taxonomy" id="1555241"/>
    <lineage>
        <taxon>Eukaryota</taxon>
        <taxon>Fungi</taxon>
        <taxon>Fungi incertae sedis</taxon>
        <taxon>Chytridiomycota</taxon>
        <taxon>Chytridiomycota incertae sedis</taxon>
        <taxon>Chytridiomycetes</taxon>
        <taxon>Caulochytriales</taxon>
        <taxon>Caulochytriaceae</taxon>
        <taxon>Caulochytrium</taxon>
    </lineage>
</organism>
<feature type="region of interest" description="Disordered" evidence="1">
    <location>
        <begin position="120"/>
        <end position="212"/>
    </location>
</feature>
<feature type="compositionally biased region" description="Basic and acidic residues" evidence="1">
    <location>
        <begin position="136"/>
        <end position="148"/>
    </location>
</feature>
<dbReference type="AlphaFoldDB" id="A0A4P9WQA6"/>
<evidence type="ECO:0000256" key="1">
    <source>
        <dbReference type="SAM" id="MobiDB-lite"/>
    </source>
</evidence>
<evidence type="ECO:0000313" key="3">
    <source>
        <dbReference type="Proteomes" id="UP000268535"/>
    </source>
</evidence>
<name>A0A4P9WQA6_9FUNG</name>
<dbReference type="EMBL" id="ML012089">
    <property type="protein sequence ID" value="RKO95339.1"/>
    <property type="molecule type" value="Genomic_DNA"/>
</dbReference>
<protein>
    <submittedName>
        <fullName evidence="2">Uncharacterized protein</fullName>
    </submittedName>
</protein>
<sequence>MTQVARPDERSVMTYVAQYFHAFAQQSKTGTAGRRVGALGQVLHQTWEMQNDYAERVAVLLAAVDAVQQQWRQHADFKGYAEAKQQLTDFESAYKTSTKRGWVAEKRALETLYSNIQTKLQTPPAGVGRPCRGRGRAQEAPDEHDPPDQGRSAGRICRRGERGPARHQRAVLTLSAARERDARPRRAARRRAGDAVGADGDRGAHRGPGRGG</sequence>